<reference evidence="2" key="1">
    <citation type="submission" date="2022-04" db="EMBL/GenBank/DDBJ databases">
        <authorList>
            <person name="Seo M.-J."/>
        </authorList>
    </citation>
    <scope>NUCLEOTIDE SEQUENCE</scope>
    <source>
        <strain evidence="2">MBLB2552</strain>
    </source>
</reference>
<feature type="transmembrane region" description="Helical" evidence="1">
    <location>
        <begin position="194"/>
        <end position="212"/>
    </location>
</feature>
<name>A0A9X1XYR5_9BACL</name>
<feature type="transmembrane region" description="Helical" evidence="1">
    <location>
        <begin position="246"/>
        <end position="266"/>
    </location>
</feature>
<sequence length="276" mass="31375">MDQEKRKIILKEIDHWRRSRLLPEQYCDFLENLYKDQTEGSSPRSGFTLNTLIQQGSLKLWSLSFGIISFFFFIVFYFNVFPWGLQIAITLLLSAACYALAAYYRCDKALFSMSMAGLGSLLLLGFGSWIITAQGWPPGIGTTLLIAFCGFIWLVLGYALRFGIISYCGFACGMLLYAFLLGQMNPDASWGMLQVYWLPLAAIFFWLSWLGYHRFKAMAPVFFAVSVSLWCMPEADALLLRDAEITAMPALILLKIVAAFLLLFGLRKKWVVWITS</sequence>
<feature type="transmembrane region" description="Helical" evidence="1">
    <location>
        <begin position="219"/>
        <end position="240"/>
    </location>
</feature>
<keyword evidence="1" id="KW-0472">Membrane</keyword>
<comment type="caution">
    <text evidence="2">The sequence shown here is derived from an EMBL/GenBank/DDBJ whole genome shotgun (WGS) entry which is preliminary data.</text>
</comment>
<accession>A0A9X1XYR5</accession>
<dbReference type="AlphaFoldDB" id="A0A9X1XYR5"/>
<evidence type="ECO:0000313" key="3">
    <source>
        <dbReference type="Proteomes" id="UP001139534"/>
    </source>
</evidence>
<keyword evidence="3" id="KW-1185">Reference proteome</keyword>
<dbReference type="Proteomes" id="UP001139534">
    <property type="component" value="Unassembled WGS sequence"/>
</dbReference>
<feature type="transmembrane region" description="Helical" evidence="1">
    <location>
        <begin position="84"/>
        <end position="103"/>
    </location>
</feature>
<proteinExistence type="predicted"/>
<dbReference type="RefSeq" id="WP_248551956.1">
    <property type="nucleotide sequence ID" value="NZ_JALPRK010000009.1"/>
</dbReference>
<protein>
    <submittedName>
        <fullName evidence="2">Uncharacterized protein</fullName>
    </submittedName>
</protein>
<dbReference type="EMBL" id="JALPRK010000009">
    <property type="protein sequence ID" value="MCK8487874.1"/>
    <property type="molecule type" value="Genomic_DNA"/>
</dbReference>
<feature type="transmembrane region" description="Helical" evidence="1">
    <location>
        <begin position="164"/>
        <end position="182"/>
    </location>
</feature>
<gene>
    <name evidence="2" type="ORF">M0651_11890</name>
</gene>
<keyword evidence="1" id="KW-1133">Transmembrane helix</keyword>
<organism evidence="2 3">
    <name type="scientific">Paenibacillus mellifer</name>
    <dbReference type="NCBI Taxonomy" id="2937794"/>
    <lineage>
        <taxon>Bacteria</taxon>
        <taxon>Bacillati</taxon>
        <taxon>Bacillota</taxon>
        <taxon>Bacilli</taxon>
        <taxon>Bacillales</taxon>
        <taxon>Paenibacillaceae</taxon>
        <taxon>Paenibacillus</taxon>
    </lineage>
</organism>
<feature type="transmembrane region" description="Helical" evidence="1">
    <location>
        <begin position="138"/>
        <end position="157"/>
    </location>
</feature>
<evidence type="ECO:0000313" key="2">
    <source>
        <dbReference type="EMBL" id="MCK8487874.1"/>
    </source>
</evidence>
<keyword evidence="1" id="KW-0812">Transmembrane</keyword>
<feature type="transmembrane region" description="Helical" evidence="1">
    <location>
        <begin position="60"/>
        <end position="78"/>
    </location>
</feature>
<feature type="transmembrane region" description="Helical" evidence="1">
    <location>
        <begin position="110"/>
        <end position="132"/>
    </location>
</feature>
<evidence type="ECO:0000256" key="1">
    <source>
        <dbReference type="SAM" id="Phobius"/>
    </source>
</evidence>